<dbReference type="GO" id="GO:1990281">
    <property type="term" value="C:efflux pump complex"/>
    <property type="evidence" value="ECO:0007669"/>
    <property type="project" value="TreeGrafter"/>
</dbReference>
<keyword evidence="6" id="KW-0472">Membrane</keyword>
<dbReference type="SUPFAM" id="SSF56954">
    <property type="entry name" value="Outer membrane efflux proteins (OEP)"/>
    <property type="match status" value="1"/>
</dbReference>
<evidence type="ECO:0000256" key="9">
    <source>
        <dbReference type="SAM" id="SignalP"/>
    </source>
</evidence>
<name>A0A143BHP6_9BACT</name>
<dbReference type="STRING" id="1379270.GEMMAAP_03275"/>
<evidence type="ECO:0000256" key="8">
    <source>
        <dbReference type="SAM" id="Coils"/>
    </source>
</evidence>
<evidence type="ECO:0000256" key="4">
    <source>
        <dbReference type="ARBA" id="ARBA00022452"/>
    </source>
</evidence>
<organism evidence="10 11">
    <name type="scientific">Gemmatimonas phototrophica</name>
    <dbReference type="NCBI Taxonomy" id="1379270"/>
    <lineage>
        <taxon>Bacteria</taxon>
        <taxon>Pseudomonadati</taxon>
        <taxon>Gemmatimonadota</taxon>
        <taxon>Gemmatimonadia</taxon>
        <taxon>Gemmatimonadales</taxon>
        <taxon>Gemmatimonadaceae</taxon>
        <taxon>Gemmatimonas</taxon>
    </lineage>
</organism>
<evidence type="ECO:0000256" key="1">
    <source>
        <dbReference type="ARBA" id="ARBA00004442"/>
    </source>
</evidence>
<evidence type="ECO:0000256" key="5">
    <source>
        <dbReference type="ARBA" id="ARBA00022692"/>
    </source>
</evidence>
<dbReference type="eggNOG" id="COG1538">
    <property type="taxonomic scope" value="Bacteria"/>
</dbReference>
<dbReference type="Proteomes" id="UP000076404">
    <property type="component" value="Chromosome"/>
</dbReference>
<reference evidence="10 11" key="1">
    <citation type="journal article" date="2014" name="Proc. Natl. Acad. Sci. U.S.A.">
        <title>Functional type 2 photosynthetic reaction centers found in the rare bacterial phylum Gemmatimonadetes.</title>
        <authorList>
            <person name="Zeng Y."/>
            <person name="Feng F."/>
            <person name="Medova H."/>
            <person name="Dean J."/>
            <person name="Koblizek M."/>
        </authorList>
    </citation>
    <scope>NUCLEOTIDE SEQUENCE [LARGE SCALE GENOMIC DNA]</scope>
    <source>
        <strain evidence="10 11">AP64</strain>
    </source>
</reference>
<dbReference type="InterPro" id="IPR051906">
    <property type="entry name" value="TolC-like"/>
</dbReference>
<dbReference type="KEGG" id="gph:GEMMAAP_03275"/>
<dbReference type="AlphaFoldDB" id="A0A143BHP6"/>
<dbReference type="EMBL" id="CP011454">
    <property type="protein sequence ID" value="AMW04123.1"/>
    <property type="molecule type" value="Genomic_DNA"/>
</dbReference>
<dbReference type="PANTHER" id="PTHR30026">
    <property type="entry name" value="OUTER MEMBRANE PROTEIN TOLC"/>
    <property type="match status" value="1"/>
</dbReference>
<feature type="coiled-coil region" evidence="8">
    <location>
        <begin position="167"/>
        <end position="194"/>
    </location>
</feature>
<keyword evidence="11" id="KW-1185">Reference proteome</keyword>
<feature type="signal peptide" evidence="9">
    <location>
        <begin position="1"/>
        <end position="34"/>
    </location>
</feature>
<dbReference type="Pfam" id="PF02321">
    <property type="entry name" value="OEP"/>
    <property type="match status" value="2"/>
</dbReference>
<proteinExistence type="inferred from homology"/>
<dbReference type="GO" id="GO:0015288">
    <property type="term" value="F:porin activity"/>
    <property type="evidence" value="ECO:0007669"/>
    <property type="project" value="TreeGrafter"/>
</dbReference>
<protein>
    <recommendedName>
        <fullName evidence="12">Transporter</fullName>
    </recommendedName>
</protein>
<reference evidence="10 11" key="2">
    <citation type="journal article" date="2016" name="Environ. Microbiol. Rep.">
        <title>Metagenomic evidence for the presence of phototrophic Gemmatimonadetes bacteria in diverse environments.</title>
        <authorList>
            <person name="Zeng Y."/>
            <person name="Baumbach J."/>
            <person name="Barbosa E.G."/>
            <person name="Azevedo V."/>
            <person name="Zhang C."/>
            <person name="Koblizek M."/>
        </authorList>
    </citation>
    <scope>NUCLEOTIDE SEQUENCE [LARGE SCALE GENOMIC DNA]</scope>
    <source>
        <strain evidence="10 11">AP64</strain>
    </source>
</reference>
<dbReference type="Gene3D" id="1.20.1600.10">
    <property type="entry name" value="Outer membrane efflux proteins (OEP)"/>
    <property type="match status" value="1"/>
</dbReference>
<keyword evidence="5" id="KW-0812">Transmembrane</keyword>
<comment type="subcellular location">
    <subcellularLocation>
        <location evidence="1">Cell outer membrane</location>
    </subcellularLocation>
</comment>
<feature type="chain" id="PRO_5007506859" description="Transporter" evidence="9">
    <location>
        <begin position="35"/>
        <end position="455"/>
    </location>
</feature>
<dbReference type="PANTHER" id="PTHR30026:SF20">
    <property type="entry name" value="OUTER MEMBRANE PROTEIN TOLC"/>
    <property type="match status" value="1"/>
</dbReference>
<evidence type="ECO:0000313" key="11">
    <source>
        <dbReference type="Proteomes" id="UP000076404"/>
    </source>
</evidence>
<keyword evidence="4" id="KW-1134">Transmembrane beta strand</keyword>
<comment type="similarity">
    <text evidence="2">Belongs to the outer membrane factor (OMF) (TC 1.B.17) family.</text>
</comment>
<feature type="coiled-coil region" evidence="8">
    <location>
        <begin position="371"/>
        <end position="401"/>
    </location>
</feature>
<keyword evidence="3" id="KW-0813">Transport</keyword>
<accession>A0A143BHP6</accession>
<evidence type="ECO:0000256" key="6">
    <source>
        <dbReference type="ARBA" id="ARBA00023136"/>
    </source>
</evidence>
<evidence type="ECO:0000256" key="3">
    <source>
        <dbReference type="ARBA" id="ARBA00022448"/>
    </source>
</evidence>
<gene>
    <name evidence="10" type="ORF">GEMMAAP_03275</name>
</gene>
<keyword evidence="7" id="KW-0998">Cell outer membrane</keyword>
<sequence>MTGPMFRMMDQSMYRRAVALAGAVLLAAPLSSGAQTRSEEEARPIRLREAIEQAQRNAPAVVAARGQERTAAAAGRSAVAAYIPTLTMNAGSARSQGVQFFQGTLVPLRGDPWNYNNGLAATLQLFDGNQRWYELSRTRATADAADAATIQARFDAALQTKQQFYAALAARESEAAARAQLEQAEQQLKASSARFAAGVATKSDSLRSAIQLGNAQLAVLTSQNDLRVANAALTRVIGSQLLVTPALEDSTDTLAELPTEPELEALIGRSPAVMQSEASLMAARASRKSQRSAYLPSLTMSYNYSYTQTSSKFSSSDLWLFSGGNPNRQQLNFNFSYPLFNGLIREQQTVQSDVAMRNAEAQLRDARLGARQNLTQQLRALNNAQARVQVQMAAIAAAEEDLRVQQQRYALGASTLLDLLTSQTQLNQARQALIQARFDGRIARAQLSALIGREL</sequence>
<dbReference type="InterPro" id="IPR003423">
    <property type="entry name" value="OMP_efflux"/>
</dbReference>
<dbReference type="GO" id="GO:0009279">
    <property type="term" value="C:cell outer membrane"/>
    <property type="evidence" value="ECO:0007669"/>
    <property type="project" value="UniProtKB-SubCell"/>
</dbReference>
<evidence type="ECO:0000256" key="2">
    <source>
        <dbReference type="ARBA" id="ARBA00007613"/>
    </source>
</evidence>
<keyword evidence="8" id="KW-0175">Coiled coil</keyword>
<evidence type="ECO:0008006" key="12">
    <source>
        <dbReference type="Google" id="ProtNLM"/>
    </source>
</evidence>
<dbReference type="GO" id="GO:0015562">
    <property type="term" value="F:efflux transmembrane transporter activity"/>
    <property type="evidence" value="ECO:0007669"/>
    <property type="project" value="InterPro"/>
</dbReference>
<evidence type="ECO:0000256" key="7">
    <source>
        <dbReference type="ARBA" id="ARBA00023237"/>
    </source>
</evidence>
<keyword evidence="9" id="KW-0732">Signal</keyword>
<evidence type="ECO:0000313" key="10">
    <source>
        <dbReference type="EMBL" id="AMW04123.1"/>
    </source>
</evidence>